<dbReference type="PANTHER" id="PTHR46268:SF26">
    <property type="entry name" value="UNIVERSAL STRESS PROTEIN MJ0577"/>
    <property type="match status" value="1"/>
</dbReference>
<comment type="caution">
    <text evidence="3">The sequence shown here is derived from an EMBL/GenBank/DDBJ whole genome shotgun (WGS) entry which is preliminary data.</text>
</comment>
<protein>
    <submittedName>
        <fullName evidence="3">Universal stress protein</fullName>
    </submittedName>
</protein>
<dbReference type="CDD" id="cd00293">
    <property type="entry name" value="USP-like"/>
    <property type="match status" value="2"/>
</dbReference>
<proteinExistence type="inferred from homology"/>
<dbReference type="PRINTS" id="PR01438">
    <property type="entry name" value="UNVRSLSTRESS"/>
</dbReference>
<comment type="similarity">
    <text evidence="1">Belongs to the universal stress protein A family.</text>
</comment>
<dbReference type="Gene3D" id="3.40.50.620">
    <property type="entry name" value="HUPs"/>
    <property type="match status" value="2"/>
</dbReference>
<name>A0A7C3IXU4_UNCW3</name>
<dbReference type="PANTHER" id="PTHR46268">
    <property type="entry name" value="STRESS RESPONSE PROTEIN NHAX"/>
    <property type="match status" value="1"/>
</dbReference>
<evidence type="ECO:0000256" key="1">
    <source>
        <dbReference type="ARBA" id="ARBA00008791"/>
    </source>
</evidence>
<evidence type="ECO:0000259" key="2">
    <source>
        <dbReference type="Pfam" id="PF00582"/>
    </source>
</evidence>
<dbReference type="SUPFAM" id="SSF52402">
    <property type="entry name" value="Adenine nucleotide alpha hydrolases-like"/>
    <property type="match status" value="2"/>
</dbReference>
<feature type="domain" description="UspA" evidence="2">
    <location>
        <begin position="32"/>
        <end position="162"/>
    </location>
</feature>
<feature type="domain" description="UspA" evidence="2">
    <location>
        <begin position="178"/>
        <end position="311"/>
    </location>
</feature>
<evidence type="ECO:0000313" key="3">
    <source>
        <dbReference type="EMBL" id="HFJ53819.1"/>
    </source>
</evidence>
<dbReference type="InterPro" id="IPR014729">
    <property type="entry name" value="Rossmann-like_a/b/a_fold"/>
</dbReference>
<dbReference type="InterPro" id="IPR006016">
    <property type="entry name" value="UspA"/>
</dbReference>
<dbReference type="InterPro" id="IPR006015">
    <property type="entry name" value="Universal_stress_UspA"/>
</dbReference>
<dbReference type="EMBL" id="DSTU01000004">
    <property type="protein sequence ID" value="HFJ53819.1"/>
    <property type="molecule type" value="Genomic_DNA"/>
</dbReference>
<reference evidence="3" key="1">
    <citation type="journal article" date="2020" name="mSystems">
        <title>Genome- and Community-Level Interaction Insights into Carbon Utilization and Element Cycling Functions of Hydrothermarchaeota in Hydrothermal Sediment.</title>
        <authorList>
            <person name="Zhou Z."/>
            <person name="Liu Y."/>
            <person name="Xu W."/>
            <person name="Pan J."/>
            <person name="Luo Z.H."/>
            <person name="Li M."/>
        </authorList>
    </citation>
    <scope>NUCLEOTIDE SEQUENCE [LARGE SCALE GENOMIC DNA]</scope>
    <source>
        <strain evidence="3">SpSt-465</strain>
    </source>
</reference>
<dbReference type="Pfam" id="PF00582">
    <property type="entry name" value="Usp"/>
    <property type="match status" value="2"/>
</dbReference>
<accession>A0A7C3IXU4</accession>
<organism evidence="3">
    <name type="scientific">candidate division WOR-3 bacterium</name>
    <dbReference type="NCBI Taxonomy" id="2052148"/>
    <lineage>
        <taxon>Bacteria</taxon>
        <taxon>Bacteria division WOR-3</taxon>
    </lineage>
</organism>
<dbReference type="AlphaFoldDB" id="A0A7C3IXU4"/>
<sequence length="342" mass="37682">MPFNFYYPVSASLPTASLPEKILQFCRQGGIMFKKVLLASDLSPASEQLTHCSCGFLALGIEEIVLTYCLDTGNQDILQETFQLKIPALEQQAETLAKQGFAVSKEIRLGIPAIEIIRTAEEKRCNLIVIGSHGHNLSDKISLGGVVSAVLYNLTIPALVVRMPNLAGYRAQFANPLEHVLFPTDFSENADSAFILLEQLVQLGAKKVTILHIQDHIIGKHLKDRLEIFNRVDAEKLKYLSKRLLACGKTEIRTEIRYGGVAELILEQITTNSISMVVIGAQGKGRIEKTFIGGVTNKVLRNSPVPVLVVPFVSSLSWSSDAQESWATDELKLKNKVQNEPA</sequence>
<gene>
    <name evidence="3" type="ORF">ENS16_03930</name>
</gene>